<dbReference type="Proteomes" id="UP000076722">
    <property type="component" value="Unassembled WGS sequence"/>
</dbReference>
<proteinExistence type="predicted"/>
<evidence type="ECO:0000256" key="1">
    <source>
        <dbReference type="SAM" id="MobiDB-lite"/>
    </source>
</evidence>
<protein>
    <submittedName>
        <fullName evidence="2">Uncharacterized protein</fullName>
    </submittedName>
</protein>
<gene>
    <name evidence="2" type="ORF">SISNIDRAFT_459441</name>
</gene>
<organism evidence="2 3">
    <name type="scientific">Sistotremastrum niveocremeum HHB9708</name>
    <dbReference type="NCBI Taxonomy" id="1314777"/>
    <lineage>
        <taxon>Eukaryota</taxon>
        <taxon>Fungi</taxon>
        <taxon>Dikarya</taxon>
        <taxon>Basidiomycota</taxon>
        <taxon>Agaricomycotina</taxon>
        <taxon>Agaricomycetes</taxon>
        <taxon>Sistotremastrales</taxon>
        <taxon>Sistotremastraceae</taxon>
        <taxon>Sertulicium</taxon>
        <taxon>Sertulicium niveocremeum</taxon>
    </lineage>
</organism>
<sequence>VPSITKCGDEIDPMRQPPSCSRSRILRHAQVTRYKNPSTPSATPNSQRPLTLQSERHPHRMANSQSDSDYIDRICIEDLRSELPRGAYQARQAFQQLPMGGEYLSNGDMNRSNAQTSSNSQSVIDNL</sequence>
<evidence type="ECO:0000313" key="3">
    <source>
        <dbReference type="Proteomes" id="UP000076722"/>
    </source>
</evidence>
<keyword evidence="3" id="KW-1185">Reference proteome</keyword>
<feature type="region of interest" description="Disordered" evidence="1">
    <location>
        <begin position="1"/>
        <end position="66"/>
    </location>
</feature>
<accession>A0A164PKE3</accession>
<name>A0A164PKE3_9AGAM</name>
<feature type="compositionally biased region" description="Polar residues" evidence="1">
    <location>
        <begin position="107"/>
        <end position="127"/>
    </location>
</feature>
<feature type="region of interest" description="Disordered" evidence="1">
    <location>
        <begin position="99"/>
        <end position="127"/>
    </location>
</feature>
<reference evidence="2 3" key="1">
    <citation type="journal article" date="2016" name="Mol. Biol. Evol.">
        <title>Comparative Genomics of Early-Diverging Mushroom-Forming Fungi Provides Insights into the Origins of Lignocellulose Decay Capabilities.</title>
        <authorList>
            <person name="Nagy L.G."/>
            <person name="Riley R."/>
            <person name="Tritt A."/>
            <person name="Adam C."/>
            <person name="Daum C."/>
            <person name="Floudas D."/>
            <person name="Sun H."/>
            <person name="Yadav J.S."/>
            <person name="Pangilinan J."/>
            <person name="Larsson K.H."/>
            <person name="Matsuura K."/>
            <person name="Barry K."/>
            <person name="Labutti K."/>
            <person name="Kuo R."/>
            <person name="Ohm R.A."/>
            <person name="Bhattacharya S.S."/>
            <person name="Shirouzu T."/>
            <person name="Yoshinaga Y."/>
            <person name="Martin F.M."/>
            <person name="Grigoriev I.V."/>
            <person name="Hibbett D.S."/>
        </authorList>
    </citation>
    <scope>NUCLEOTIDE SEQUENCE [LARGE SCALE GENOMIC DNA]</scope>
    <source>
        <strain evidence="2 3">HHB9708</strain>
    </source>
</reference>
<dbReference type="EMBL" id="KV419433">
    <property type="protein sequence ID" value="KZS88817.1"/>
    <property type="molecule type" value="Genomic_DNA"/>
</dbReference>
<feature type="non-terminal residue" evidence="2">
    <location>
        <position position="1"/>
    </location>
</feature>
<evidence type="ECO:0000313" key="2">
    <source>
        <dbReference type="EMBL" id="KZS88817.1"/>
    </source>
</evidence>
<feature type="compositionally biased region" description="Polar residues" evidence="1">
    <location>
        <begin position="33"/>
        <end position="53"/>
    </location>
</feature>
<dbReference type="AlphaFoldDB" id="A0A164PKE3"/>